<accession>A0A915KQV1</accession>
<sequence length="62" mass="7191">EPAPEEKHLQSIKDSLKVDALAAFSSLWGVVCRQRYSFKRMGMCKTLQEDDKIYQVVMRSNQ</sequence>
<reference evidence="2" key="1">
    <citation type="submission" date="2022-11" db="UniProtKB">
        <authorList>
            <consortium name="WormBaseParasite"/>
        </authorList>
    </citation>
    <scope>IDENTIFICATION</scope>
</reference>
<dbReference type="Proteomes" id="UP000887565">
    <property type="component" value="Unplaced"/>
</dbReference>
<organism evidence="1 2">
    <name type="scientific">Romanomermis culicivorax</name>
    <name type="common">Nematode worm</name>
    <dbReference type="NCBI Taxonomy" id="13658"/>
    <lineage>
        <taxon>Eukaryota</taxon>
        <taxon>Metazoa</taxon>
        <taxon>Ecdysozoa</taxon>
        <taxon>Nematoda</taxon>
        <taxon>Enoplea</taxon>
        <taxon>Dorylaimia</taxon>
        <taxon>Mermithida</taxon>
        <taxon>Mermithoidea</taxon>
        <taxon>Mermithidae</taxon>
        <taxon>Romanomermis</taxon>
    </lineage>
</organism>
<dbReference type="WBParaSite" id="nRc.2.0.1.t40073-RA">
    <property type="protein sequence ID" value="nRc.2.0.1.t40073-RA"/>
    <property type="gene ID" value="nRc.2.0.1.g40073"/>
</dbReference>
<evidence type="ECO:0000313" key="2">
    <source>
        <dbReference type="WBParaSite" id="nRc.2.0.1.t40073-RA"/>
    </source>
</evidence>
<protein>
    <submittedName>
        <fullName evidence="2">Uncharacterized protein</fullName>
    </submittedName>
</protein>
<name>A0A915KQV1_ROMCU</name>
<proteinExistence type="predicted"/>
<evidence type="ECO:0000313" key="1">
    <source>
        <dbReference type="Proteomes" id="UP000887565"/>
    </source>
</evidence>
<dbReference type="AlphaFoldDB" id="A0A915KQV1"/>
<keyword evidence="1" id="KW-1185">Reference proteome</keyword>